<keyword evidence="1" id="KW-0732">Signal</keyword>
<evidence type="ECO:0000256" key="1">
    <source>
        <dbReference type="SAM" id="SignalP"/>
    </source>
</evidence>
<dbReference type="AlphaFoldDB" id="A0A2M4DJT0"/>
<organism evidence="2">
    <name type="scientific">Anopheles darlingi</name>
    <name type="common">Mosquito</name>
    <dbReference type="NCBI Taxonomy" id="43151"/>
    <lineage>
        <taxon>Eukaryota</taxon>
        <taxon>Metazoa</taxon>
        <taxon>Ecdysozoa</taxon>
        <taxon>Arthropoda</taxon>
        <taxon>Hexapoda</taxon>
        <taxon>Insecta</taxon>
        <taxon>Pterygota</taxon>
        <taxon>Neoptera</taxon>
        <taxon>Endopterygota</taxon>
        <taxon>Diptera</taxon>
        <taxon>Nematocera</taxon>
        <taxon>Culicoidea</taxon>
        <taxon>Culicidae</taxon>
        <taxon>Anophelinae</taxon>
        <taxon>Anopheles</taxon>
    </lineage>
</organism>
<evidence type="ECO:0000313" key="2">
    <source>
        <dbReference type="EMBL" id="MBW77791.1"/>
    </source>
</evidence>
<name>A0A2M4DJT0_ANODA</name>
<proteinExistence type="predicted"/>
<feature type="chain" id="PRO_5014986348" evidence="1">
    <location>
        <begin position="21"/>
        <end position="85"/>
    </location>
</feature>
<accession>A0A2M4DJT0</accession>
<protein>
    <submittedName>
        <fullName evidence="2">Putative secreted protein</fullName>
    </submittedName>
</protein>
<feature type="signal peptide" evidence="1">
    <location>
        <begin position="1"/>
        <end position="20"/>
    </location>
</feature>
<reference evidence="2" key="1">
    <citation type="submission" date="2018-01" db="EMBL/GenBank/DDBJ databases">
        <title>An insight into the sialome of Amazonian anophelines.</title>
        <authorList>
            <person name="Ribeiro J.M."/>
            <person name="Scarpassa V."/>
            <person name="Calvo E."/>
        </authorList>
    </citation>
    <scope>NUCLEOTIDE SEQUENCE</scope>
</reference>
<sequence length="85" mass="9195">MAPSAPFALISLVLVMFAYSIDWLKRSNTTGGAKSLLLQPTTTSIGNMCSLVSREEEIGGQTEGSVPFFCSANAGMSRYYYTMLI</sequence>
<dbReference type="EMBL" id="GGFL01013613">
    <property type="protein sequence ID" value="MBW77791.1"/>
    <property type="molecule type" value="Transcribed_RNA"/>
</dbReference>